<evidence type="ECO:0000259" key="1">
    <source>
        <dbReference type="Pfam" id="PF06985"/>
    </source>
</evidence>
<reference evidence="2" key="1">
    <citation type="submission" date="2020-04" db="EMBL/GenBank/DDBJ databases">
        <title>Draft genome resource of the tomato pathogen Pseudocercospora fuligena.</title>
        <authorList>
            <person name="Zaccaron A."/>
        </authorList>
    </citation>
    <scope>NUCLEOTIDE SEQUENCE</scope>
    <source>
        <strain evidence="2">PF001</strain>
    </source>
</reference>
<dbReference type="EMBL" id="JABCIY010000224">
    <property type="protein sequence ID" value="KAF7187580.1"/>
    <property type="molecule type" value="Genomic_DNA"/>
</dbReference>
<dbReference type="OrthoDB" id="3647238at2759"/>
<evidence type="ECO:0000313" key="3">
    <source>
        <dbReference type="Proteomes" id="UP000660729"/>
    </source>
</evidence>
<dbReference type="Pfam" id="PF26639">
    <property type="entry name" value="Het-6_barrel"/>
    <property type="match status" value="1"/>
</dbReference>
<dbReference type="Pfam" id="PF06985">
    <property type="entry name" value="HET"/>
    <property type="match status" value="1"/>
</dbReference>
<gene>
    <name evidence="2" type="ORF">HII31_10919</name>
</gene>
<dbReference type="AlphaFoldDB" id="A0A8H6VI41"/>
<sequence>MYQPLNDNTIRVLHLQQGLGADILRCNLTHVNLNEKPDFEAVSYLWGSASDQETITIDEFNNPVRITRSAAQALRRFRHVSESRVLWMDQICINQADLAERSQQVGIMHRIFSGADRVLMYLDDDPEGLAIYAKDFLAELQDRWEIPARAHGDEARTMEQENLPPPDSRKWIAFRTLMELQYFGRVWMLQEVMLAAEAIAFWGDVEIPWMHIARAAAWGVSSDFWESFISADDCRLVNEMLPPEDEEDTKMKWRIGLLSYRQSTDPRDKIFAVMNLVSDEERVGFAANYGMETVDVYKRAAEHIIFRTDRTLDVLQNATLTLSHPILRGERWPSWVPRWGDINYSYIGGVVSGGLLPCGGIPLEAHIDVNDPEKLCVRGIEVGRIQYQARSDWHRAEERNEVLMFDDAWELTRLYGDPGLNDEPLALQMICTLLCNEADSSLSGEEGQEYEALIRREYGWAFLDYYLFNMLKDGVRRDHFDVLDAVVLSKLGIIREPFDRSNATHAAEAENWKTAMKKSKFDPDIYEMCRNDFREFAPNRKYSPQELESYVCFKHASWQYSQPVSYDTSGTAYWQTAFFECGQYHRFFVTDTGRIGMASDNAQPGDVVAVLFGASVPFLLRPLDDEYMIVGSCYCYTVMRGEYIRKLKAEGRLEEEATTFILR</sequence>
<dbReference type="Proteomes" id="UP000660729">
    <property type="component" value="Unassembled WGS sequence"/>
</dbReference>
<feature type="domain" description="Heterokaryon incompatibility" evidence="1">
    <location>
        <begin position="39"/>
        <end position="191"/>
    </location>
</feature>
<comment type="caution">
    <text evidence="2">The sequence shown here is derived from an EMBL/GenBank/DDBJ whole genome shotgun (WGS) entry which is preliminary data.</text>
</comment>
<dbReference type="PANTHER" id="PTHR24148">
    <property type="entry name" value="ANKYRIN REPEAT DOMAIN-CONTAINING PROTEIN 39 HOMOLOG-RELATED"/>
    <property type="match status" value="1"/>
</dbReference>
<name>A0A8H6VI41_9PEZI</name>
<proteinExistence type="predicted"/>
<accession>A0A8H6VI41</accession>
<keyword evidence="3" id="KW-1185">Reference proteome</keyword>
<dbReference type="PANTHER" id="PTHR24148:SF64">
    <property type="entry name" value="HETEROKARYON INCOMPATIBILITY DOMAIN-CONTAINING PROTEIN"/>
    <property type="match status" value="1"/>
</dbReference>
<protein>
    <submittedName>
        <fullName evidence="2">Heterokaryon incompatibility protein 6, OR allele</fullName>
    </submittedName>
</protein>
<organism evidence="2 3">
    <name type="scientific">Pseudocercospora fuligena</name>
    <dbReference type="NCBI Taxonomy" id="685502"/>
    <lineage>
        <taxon>Eukaryota</taxon>
        <taxon>Fungi</taxon>
        <taxon>Dikarya</taxon>
        <taxon>Ascomycota</taxon>
        <taxon>Pezizomycotina</taxon>
        <taxon>Dothideomycetes</taxon>
        <taxon>Dothideomycetidae</taxon>
        <taxon>Mycosphaerellales</taxon>
        <taxon>Mycosphaerellaceae</taxon>
        <taxon>Pseudocercospora</taxon>
    </lineage>
</organism>
<evidence type="ECO:0000313" key="2">
    <source>
        <dbReference type="EMBL" id="KAF7187580.1"/>
    </source>
</evidence>
<dbReference type="InterPro" id="IPR010730">
    <property type="entry name" value="HET"/>
</dbReference>
<dbReference type="InterPro" id="IPR052895">
    <property type="entry name" value="HetReg/Transcr_Mod"/>
</dbReference>